<organism evidence="1 2">
    <name type="scientific">Chromobacterium indicum</name>
    <dbReference type="NCBI Taxonomy" id="3110228"/>
    <lineage>
        <taxon>Bacteria</taxon>
        <taxon>Pseudomonadati</taxon>
        <taxon>Pseudomonadota</taxon>
        <taxon>Betaproteobacteria</taxon>
        <taxon>Neisseriales</taxon>
        <taxon>Chromobacteriaceae</taxon>
        <taxon>Chromobacterium</taxon>
    </lineage>
</organism>
<name>A0ABV0CD98_9NEIS</name>
<reference evidence="1 2" key="1">
    <citation type="submission" date="2023-12" db="EMBL/GenBank/DDBJ databases">
        <title>Chromobacterium sp. strain TRC.1.1.SA producing antimicrobial pigment.</title>
        <authorList>
            <person name="Verma N."/>
            <person name="Choksket S."/>
            <person name="Pinnaka A.K."/>
            <person name="Korpole S."/>
        </authorList>
    </citation>
    <scope>NUCLEOTIDE SEQUENCE [LARGE SCALE GENOMIC DNA]</scope>
    <source>
        <strain evidence="1 2">TRC1.1.SA</strain>
    </source>
</reference>
<evidence type="ECO:0000313" key="1">
    <source>
        <dbReference type="EMBL" id="MEN7429171.1"/>
    </source>
</evidence>
<dbReference type="RefSeq" id="WP_158677607.1">
    <property type="nucleotide sequence ID" value="NZ_JAYFSJ010000001.1"/>
</dbReference>
<gene>
    <name evidence="1" type="ORF">VA599_00350</name>
</gene>
<protein>
    <submittedName>
        <fullName evidence="1">Uncharacterized protein</fullName>
    </submittedName>
</protein>
<dbReference type="Proteomes" id="UP001405405">
    <property type="component" value="Unassembled WGS sequence"/>
</dbReference>
<keyword evidence="2" id="KW-1185">Reference proteome</keyword>
<proteinExistence type="predicted"/>
<accession>A0ABV0CD98</accession>
<dbReference type="EMBL" id="JAYFSJ010000001">
    <property type="protein sequence ID" value="MEN7429171.1"/>
    <property type="molecule type" value="Genomic_DNA"/>
</dbReference>
<evidence type="ECO:0000313" key="2">
    <source>
        <dbReference type="Proteomes" id="UP001405405"/>
    </source>
</evidence>
<comment type="caution">
    <text evidence="1">The sequence shown here is derived from an EMBL/GenBank/DDBJ whole genome shotgun (WGS) entry which is preliminary data.</text>
</comment>
<sequence length="49" mass="5787">MCTWYLQTDGRRLLVDDHVRSDCQLLDCCDADSVGEAWLVLVEDWQWLD</sequence>